<accession>A0A7S3PGK2</accession>
<dbReference type="InterPro" id="IPR006615">
    <property type="entry name" value="Pept_C19_DUSP"/>
</dbReference>
<protein>
    <recommendedName>
        <fullName evidence="3">ubiquitinyl hydrolase 1</fullName>
        <ecNumber evidence="3">3.4.19.12</ecNumber>
    </recommendedName>
</protein>
<dbReference type="EC" id="3.4.19.12" evidence="3"/>
<dbReference type="PANTHER" id="PTHR21646:SF24">
    <property type="entry name" value="UBIQUITIN CARBOXYL-TERMINAL HYDROLASE"/>
    <property type="match status" value="1"/>
</dbReference>
<dbReference type="SMART" id="SM00695">
    <property type="entry name" value="DUSP"/>
    <property type="match status" value="1"/>
</dbReference>
<dbReference type="InterPro" id="IPR038765">
    <property type="entry name" value="Papain-like_cys_pep_sf"/>
</dbReference>
<dbReference type="InterPro" id="IPR028889">
    <property type="entry name" value="USP"/>
</dbReference>
<reference evidence="11" key="1">
    <citation type="submission" date="2021-01" db="EMBL/GenBank/DDBJ databases">
        <authorList>
            <person name="Corre E."/>
            <person name="Pelletier E."/>
            <person name="Niang G."/>
            <person name="Scheremetjew M."/>
            <person name="Finn R."/>
            <person name="Kale V."/>
            <person name="Holt S."/>
            <person name="Cochrane G."/>
            <person name="Meng A."/>
            <person name="Brown T."/>
            <person name="Cohen L."/>
        </authorList>
    </citation>
    <scope>NUCLEOTIDE SEQUENCE</scope>
    <source>
        <strain evidence="11">GSBS06</strain>
    </source>
</reference>
<evidence type="ECO:0000256" key="1">
    <source>
        <dbReference type="ARBA" id="ARBA00000707"/>
    </source>
</evidence>
<dbReference type="SUPFAM" id="SSF143791">
    <property type="entry name" value="DUSP-like"/>
    <property type="match status" value="1"/>
</dbReference>
<dbReference type="PROSITE" id="PS50235">
    <property type="entry name" value="USP_3"/>
    <property type="match status" value="1"/>
</dbReference>
<dbReference type="GO" id="GO:0016579">
    <property type="term" value="P:protein deubiquitination"/>
    <property type="evidence" value="ECO:0007669"/>
    <property type="project" value="InterPro"/>
</dbReference>
<evidence type="ECO:0000256" key="8">
    <source>
        <dbReference type="SAM" id="MobiDB-lite"/>
    </source>
</evidence>
<dbReference type="Pfam" id="PF00443">
    <property type="entry name" value="UCH"/>
    <property type="match status" value="1"/>
</dbReference>
<evidence type="ECO:0000256" key="5">
    <source>
        <dbReference type="ARBA" id="ARBA00022786"/>
    </source>
</evidence>
<evidence type="ECO:0000256" key="7">
    <source>
        <dbReference type="ARBA" id="ARBA00022807"/>
    </source>
</evidence>
<proteinExistence type="inferred from homology"/>
<dbReference type="InterPro" id="IPR050185">
    <property type="entry name" value="Ub_carboxyl-term_hydrolase"/>
</dbReference>
<dbReference type="PROSITE" id="PS51283">
    <property type="entry name" value="DUSP"/>
    <property type="match status" value="1"/>
</dbReference>
<dbReference type="PANTHER" id="PTHR21646">
    <property type="entry name" value="UBIQUITIN CARBOXYL-TERMINAL HYDROLASE"/>
    <property type="match status" value="1"/>
</dbReference>
<dbReference type="PROSITE" id="PS00973">
    <property type="entry name" value="USP_2"/>
    <property type="match status" value="1"/>
</dbReference>
<dbReference type="EMBL" id="HBIN01012126">
    <property type="protein sequence ID" value="CAE0438894.1"/>
    <property type="molecule type" value="Transcribed_RNA"/>
</dbReference>
<evidence type="ECO:0000259" key="10">
    <source>
        <dbReference type="PROSITE" id="PS51283"/>
    </source>
</evidence>
<dbReference type="InterPro" id="IPR001394">
    <property type="entry name" value="Peptidase_C19_UCH"/>
</dbReference>
<evidence type="ECO:0000313" key="11">
    <source>
        <dbReference type="EMBL" id="CAE0438894.1"/>
    </source>
</evidence>
<keyword evidence="7" id="KW-0788">Thiol protease</keyword>
<keyword evidence="6" id="KW-0378">Hydrolase</keyword>
<comment type="similarity">
    <text evidence="2">Belongs to the peptidase C19 family.</text>
</comment>
<feature type="compositionally biased region" description="Acidic residues" evidence="8">
    <location>
        <begin position="756"/>
        <end position="773"/>
    </location>
</feature>
<dbReference type="GO" id="GO:0004843">
    <property type="term" value="F:cysteine-type deubiquitinase activity"/>
    <property type="evidence" value="ECO:0007669"/>
    <property type="project" value="UniProtKB-EC"/>
</dbReference>
<dbReference type="PROSITE" id="PS00972">
    <property type="entry name" value="USP_1"/>
    <property type="match status" value="1"/>
</dbReference>
<dbReference type="Gene3D" id="3.90.70.10">
    <property type="entry name" value="Cysteine proteinases"/>
    <property type="match status" value="2"/>
</dbReference>
<feature type="compositionally biased region" description="Basic and acidic residues" evidence="8">
    <location>
        <begin position="746"/>
        <end position="755"/>
    </location>
</feature>
<evidence type="ECO:0000256" key="6">
    <source>
        <dbReference type="ARBA" id="ARBA00022801"/>
    </source>
</evidence>
<keyword evidence="5" id="KW-0833">Ubl conjugation pathway</keyword>
<dbReference type="SUPFAM" id="SSF54160">
    <property type="entry name" value="Chromo domain-like"/>
    <property type="match status" value="1"/>
</dbReference>
<evidence type="ECO:0000259" key="9">
    <source>
        <dbReference type="PROSITE" id="PS50235"/>
    </source>
</evidence>
<dbReference type="Gene3D" id="3.30.2230.10">
    <property type="entry name" value="DUSP-like"/>
    <property type="match status" value="1"/>
</dbReference>
<dbReference type="Gene3D" id="2.30.30.140">
    <property type="match status" value="1"/>
</dbReference>
<organism evidence="11">
    <name type="scientific">Aplanochytrium stocchinoi</name>
    <dbReference type="NCBI Taxonomy" id="215587"/>
    <lineage>
        <taxon>Eukaryota</taxon>
        <taxon>Sar</taxon>
        <taxon>Stramenopiles</taxon>
        <taxon>Bigyra</taxon>
        <taxon>Labyrinthulomycetes</taxon>
        <taxon>Thraustochytrida</taxon>
        <taxon>Thraustochytriidae</taxon>
        <taxon>Aplanochytrium</taxon>
    </lineage>
</organism>
<sequence>MIVLDVPDILEQKRVITEAEKKYKDLKQGEKWYAVPTKWWETWESLEKGKDPKILGTIDNSELYDEKLKGLKQEAQENQDYVLKNERVWKNLASWYNASKAISGDVVLNKSGQPIIDLHPARFLVQIFEAENDESEVSDRDGSTSDSGSDSDNNNNTERIEKKEKENEEEMLIVSRYKQMKDLKAIVSKQYSIPVDKLKIFLRGPDQEKWSLFDDTDEKDMEQTIGDALPKVGIEPWHLKINKLSSEHIIENEFSTTDPQIGQLLDAKHKNGKFMEAKIVDVSKDKKKVTIHFLSFDRKGDTEFDVDSDDLAPAYSKVPDWRIQLRVGEEIEIHQRVLGDKSYRSPWLVAEVKKIDRSGKVLKQVDSSSDEESTVTSYFSKFKLTSKKSAPKNIEPPKKVSKHGLVKIRLYTGSAGWLSRQYKDVVVDLGSEDIAPQYTHLTKPSRRGYGPKNVASKPEYHGVVGLKNLGNTCYMNSSLQCLAATSVISRHFTSGKYVEDINRKNPIGFGGKVADAYADLIKDVFSDEFSVIVPRAFKQVAENLQSQAFAGYLQHDAHEFTTALLDGLHEDLNRVKKKPVVEAVESEGRPDSEVAELSWEGFKKRNQSVLVDNMYGMLRSHLTCPDCGNEATKFDPFGCWSVPLPISDDINLSIVFMSISSGTTARVTRYLMETHNGVKGKTVAKWMSEKTGVSMDNLMIAGLRGNKPDSVYYKPEMKKVTSVVLRDTQQKELVCFELEELPKVETAKNENVEQGEKEEDGEDKDESESSDDEVDVSYIEVHFKLEPKNQFKVFRVSSMIRFTEITNAEVSDLIWERSKFMFEDGDNMKDEREKLYGLVYAGKRVPIDDAQFVKSTKYFGGRIEVKVTGAGMDALLPEIEPELTSVEYYKQAIPVEEMNEKLNIGEVTNDITVKNAIEKKEEKLTLEKCFEKFREEEKLSEEDMWYCGKCKEHVRATKKMDLYSTGNILCIHLKRFKREKYRNQKLVDHVEFPIENFVLDDYVLGQTDESQVFDLYGIVHHMGGAHGGHYVADIKTEDGWFNMNDTLAKKIKDDDIEEKLVKSSAYMLYYRKRL</sequence>
<evidence type="ECO:0000256" key="2">
    <source>
        <dbReference type="ARBA" id="ARBA00009085"/>
    </source>
</evidence>
<dbReference type="GO" id="GO:0006508">
    <property type="term" value="P:proteolysis"/>
    <property type="evidence" value="ECO:0007669"/>
    <property type="project" value="UniProtKB-KW"/>
</dbReference>
<dbReference type="AlphaFoldDB" id="A0A7S3PGK2"/>
<gene>
    <name evidence="11" type="ORF">ASTO00021_LOCUS9118</name>
</gene>
<evidence type="ECO:0000256" key="4">
    <source>
        <dbReference type="ARBA" id="ARBA00022670"/>
    </source>
</evidence>
<keyword evidence="4" id="KW-0645">Protease</keyword>
<dbReference type="InterPro" id="IPR035927">
    <property type="entry name" value="DUSP-like_sf"/>
</dbReference>
<dbReference type="InterPro" id="IPR016197">
    <property type="entry name" value="Chromo-like_dom_sf"/>
</dbReference>
<dbReference type="InterPro" id="IPR018200">
    <property type="entry name" value="USP_CS"/>
</dbReference>
<name>A0A7S3PGK2_9STRA</name>
<comment type="catalytic activity">
    <reaction evidence="1">
        <text>Thiol-dependent hydrolysis of ester, thioester, amide, peptide and isopeptide bonds formed by the C-terminal Gly of ubiquitin (a 76-residue protein attached to proteins as an intracellular targeting signal).</text>
        <dbReference type="EC" id="3.4.19.12"/>
    </reaction>
</comment>
<feature type="region of interest" description="Disordered" evidence="8">
    <location>
        <begin position="746"/>
        <end position="773"/>
    </location>
</feature>
<evidence type="ECO:0000256" key="3">
    <source>
        <dbReference type="ARBA" id="ARBA00012759"/>
    </source>
</evidence>
<feature type="region of interest" description="Disordered" evidence="8">
    <location>
        <begin position="134"/>
        <end position="167"/>
    </location>
</feature>
<feature type="compositionally biased region" description="Low complexity" evidence="8">
    <location>
        <begin position="144"/>
        <end position="157"/>
    </location>
</feature>
<dbReference type="Pfam" id="PF06337">
    <property type="entry name" value="DUSP"/>
    <property type="match status" value="1"/>
</dbReference>
<feature type="domain" description="USP" evidence="9">
    <location>
        <begin position="464"/>
        <end position="1073"/>
    </location>
</feature>
<feature type="domain" description="DUSP" evidence="10">
    <location>
        <begin position="7"/>
        <end position="107"/>
    </location>
</feature>
<dbReference type="SUPFAM" id="SSF54001">
    <property type="entry name" value="Cysteine proteinases"/>
    <property type="match status" value="1"/>
</dbReference>